<feature type="region of interest" description="Disordered" evidence="1">
    <location>
        <begin position="226"/>
        <end position="307"/>
    </location>
</feature>
<evidence type="ECO:0000256" key="1">
    <source>
        <dbReference type="SAM" id="MobiDB-lite"/>
    </source>
</evidence>
<feature type="compositionally biased region" description="Acidic residues" evidence="1">
    <location>
        <begin position="233"/>
        <end position="264"/>
    </location>
</feature>
<dbReference type="PANTHER" id="PTHR36826:SF1">
    <property type="entry name" value="PROTEIN ECM13"/>
    <property type="match status" value="1"/>
</dbReference>
<accession>A0AAV9Q6X1</accession>
<feature type="compositionally biased region" description="Basic and acidic residues" evidence="1">
    <location>
        <begin position="72"/>
        <end position="92"/>
    </location>
</feature>
<keyword evidence="3" id="KW-1185">Reference proteome</keyword>
<feature type="compositionally biased region" description="Polar residues" evidence="1">
    <location>
        <begin position="135"/>
        <end position="157"/>
    </location>
</feature>
<name>A0AAV9Q6X1_9PEZI</name>
<feature type="compositionally biased region" description="Acidic residues" evidence="1">
    <location>
        <begin position="286"/>
        <end position="297"/>
    </location>
</feature>
<dbReference type="EMBL" id="JAXLQG010000010">
    <property type="protein sequence ID" value="KAK5535370.1"/>
    <property type="molecule type" value="Genomic_DNA"/>
</dbReference>
<protein>
    <submittedName>
        <fullName evidence="2">Uncharacterized protein</fullName>
    </submittedName>
</protein>
<feature type="region of interest" description="Disordered" evidence="1">
    <location>
        <begin position="69"/>
        <end position="209"/>
    </location>
</feature>
<dbReference type="PANTHER" id="PTHR36826">
    <property type="entry name" value="PROTEIN ECM13"/>
    <property type="match status" value="1"/>
</dbReference>
<dbReference type="Proteomes" id="UP001345827">
    <property type="component" value="Unassembled WGS sequence"/>
</dbReference>
<dbReference type="AlphaFoldDB" id="A0AAV9Q6X1"/>
<evidence type="ECO:0000313" key="3">
    <source>
        <dbReference type="Proteomes" id="UP001345827"/>
    </source>
</evidence>
<dbReference type="InterPro" id="IPR037738">
    <property type="entry name" value="Ecm13-like"/>
</dbReference>
<proteinExistence type="predicted"/>
<sequence length="367" mass="39697">MAMAIPRRTPAPRLNTVTTYTLAHTAQCKLKLAANRPDRNLRFVLGHAFTLDNLMLRIVEIENNGAKSAFTEGKRSRSASGDEKGGHTKPVEPFDCTAAAPPPPETDHFDCTAAPPPEPEQGSEHYDCTVAAAPSSAQPESTSNQPRRISFQDNNARPSKMGSGSPQGRRSPPPVKKPLTFDDDSFSDDGTSSDDYDDPELAAYDCEAAPHVPEEKIMANMAKKARPVHNAYEDEEDAALEFADDELGDTDADAEGGGLEEDMDGLGLTRFQSASARPPRMVADISSDDEDEDEDGPESPPQLPADVDVRQIITGERDEELTDLYESVRRCTCHGQRDVVGGRPEGVWDVPEEKAGGRRLALVAVAA</sequence>
<organism evidence="2 3">
    <name type="scientific">Vermiconidia calcicola</name>
    <dbReference type="NCBI Taxonomy" id="1690605"/>
    <lineage>
        <taxon>Eukaryota</taxon>
        <taxon>Fungi</taxon>
        <taxon>Dikarya</taxon>
        <taxon>Ascomycota</taxon>
        <taxon>Pezizomycotina</taxon>
        <taxon>Dothideomycetes</taxon>
        <taxon>Dothideomycetidae</taxon>
        <taxon>Mycosphaerellales</taxon>
        <taxon>Extremaceae</taxon>
        <taxon>Vermiconidia</taxon>
    </lineage>
</organism>
<feature type="compositionally biased region" description="Acidic residues" evidence="1">
    <location>
        <begin position="181"/>
        <end position="200"/>
    </location>
</feature>
<comment type="caution">
    <text evidence="2">The sequence shown here is derived from an EMBL/GenBank/DDBJ whole genome shotgun (WGS) entry which is preliminary data.</text>
</comment>
<gene>
    <name evidence="2" type="ORF">LTR25_006378</name>
</gene>
<reference evidence="2 3" key="1">
    <citation type="submission" date="2023-06" db="EMBL/GenBank/DDBJ databases">
        <title>Black Yeasts Isolated from many extreme environments.</title>
        <authorList>
            <person name="Coleine C."/>
            <person name="Stajich J.E."/>
            <person name="Selbmann L."/>
        </authorList>
    </citation>
    <scope>NUCLEOTIDE SEQUENCE [LARGE SCALE GENOMIC DNA]</scope>
    <source>
        <strain evidence="2 3">CCFEE 5887</strain>
    </source>
</reference>
<evidence type="ECO:0000313" key="2">
    <source>
        <dbReference type="EMBL" id="KAK5535370.1"/>
    </source>
</evidence>